<feature type="domain" description="CBS" evidence="3">
    <location>
        <begin position="7"/>
        <end position="63"/>
    </location>
</feature>
<evidence type="ECO:0000256" key="1">
    <source>
        <dbReference type="ARBA" id="ARBA00023122"/>
    </source>
</evidence>
<dbReference type="PIRSF" id="PIRSF036990">
    <property type="entry name" value="UCP036990_CBS_BON"/>
    <property type="match status" value="1"/>
</dbReference>
<dbReference type="RefSeq" id="WP_038442414.1">
    <property type="nucleotide sequence ID" value="NZ_CADFDE010000013.1"/>
</dbReference>
<feature type="domain" description="CBS" evidence="3">
    <location>
        <begin position="95"/>
        <end position="151"/>
    </location>
</feature>
<dbReference type="InterPro" id="IPR046342">
    <property type="entry name" value="CBS_dom_sf"/>
</dbReference>
<dbReference type="InterPro" id="IPR000644">
    <property type="entry name" value="CBS_dom"/>
</dbReference>
<evidence type="ECO:0000259" key="3">
    <source>
        <dbReference type="PROSITE" id="PS51371"/>
    </source>
</evidence>
<dbReference type="AlphaFoldDB" id="A0A228EJF9"/>
<dbReference type="CDD" id="cd04586">
    <property type="entry name" value="CBS_pair_BON_assoc"/>
    <property type="match status" value="1"/>
</dbReference>
<protein>
    <submittedName>
        <fullName evidence="4">CBS domain-containing protein</fullName>
    </submittedName>
</protein>
<dbReference type="Gene3D" id="3.30.1340.30">
    <property type="match status" value="1"/>
</dbReference>
<keyword evidence="1 2" id="KW-0129">CBS domain</keyword>
<sequence length="229" mass="25087">MHAIDVMTPSVVSVKPDMSVQQTAALLVENGISGAPVIDANGRLVGMISQSDLVRRVEIETDRPHRAWWMELLTARSDDAAAYVKTHAHLVKDVMTKHVVTVQEMTPIDEVARILEKLHIRRVPVVRGNEVVGIVSRANLVQALAISPSAPNLQQILSDREIRGMLLAEIAGRKWSFPGRNVIVKNGVVHLWGYYAWAPNEVQAMRVAAEGIPGVKGVEDHTGVLHSDA</sequence>
<dbReference type="Pfam" id="PF00571">
    <property type="entry name" value="CBS"/>
    <property type="match status" value="2"/>
</dbReference>
<accession>A0A228EJF9</accession>
<dbReference type="PANTHER" id="PTHR43080:SF26">
    <property type="entry name" value="REGULATORY PROTEIN"/>
    <property type="match status" value="1"/>
</dbReference>
<dbReference type="InterPro" id="IPR007055">
    <property type="entry name" value="BON_dom"/>
</dbReference>
<comment type="caution">
    <text evidence="4">The sequence shown here is derived from an EMBL/GenBank/DDBJ whole genome shotgun (WGS) entry which is preliminary data.</text>
</comment>
<evidence type="ECO:0000313" key="5">
    <source>
        <dbReference type="Proteomes" id="UP000238982"/>
    </source>
</evidence>
<proteinExistence type="predicted"/>
<dbReference type="PANTHER" id="PTHR43080">
    <property type="entry name" value="CBS DOMAIN-CONTAINING PROTEIN CBSX3, MITOCHONDRIAL"/>
    <property type="match status" value="1"/>
</dbReference>
<dbReference type="SUPFAM" id="SSF54631">
    <property type="entry name" value="CBS-domain pair"/>
    <property type="match status" value="1"/>
</dbReference>
<dbReference type="EMBL" id="PVGH01000095">
    <property type="protein sequence ID" value="PRF55594.1"/>
    <property type="molecule type" value="Genomic_DNA"/>
</dbReference>
<dbReference type="InterPro" id="IPR051257">
    <property type="entry name" value="Diverse_CBS-Domain"/>
</dbReference>
<dbReference type="InterPro" id="IPR017080">
    <property type="entry name" value="UCP036990_CBS_BON"/>
</dbReference>
<dbReference type="Proteomes" id="UP000238982">
    <property type="component" value="Unassembled WGS sequence"/>
</dbReference>
<dbReference type="SMART" id="SM00116">
    <property type="entry name" value="CBS"/>
    <property type="match status" value="2"/>
</dbReference>
<dbReference type="PROSITE" id="PS51371">
    <property type="entry name" value="CBS"/>
    <property type="match status" value="2"/>
</dbReference>
<reference evidence="4 5" key="1">
    <citation type="submission" date="2018-03" db="EMBL/GenBank/DDBJ databases">
        <authorList>
            <person name="Keele B.F."/>
        </authorList>
    </citation>
    <scope>NUCLEOTIDE SEQUENCE [LARGE SCALE GENOMIC DNA]</scope>
    <source>
        <strain evidence="4 5">AU19729</strain>
    </source>
</reference>
<dbReference type="KEGG" id="bmk:DM80_5971"/>
<dbReference type="Pfam" id="PF04972">
    <property type="entry name" value="BON"/>
    <property type="match status" value="1"/>
</dbReference>
<dbReference type="GeneID" id="93171745"/>
<gene>
    <name evidence="4" type="ORF">C6Q15_25595</name>
</gene>
<evidence type="ECO:0000313" key="4">
    <source>
        <dbReference type="EMBL" id="PRF55594.1"/>
    </source>
</evidence>
<evidence type="ECO:0000256" key="2">
    <source>
        <dbReference type="PROSITE-ProRule" id="PRU00703"/>
    </source>
</evidence>
<organism evidence="4 5">
    <name type="scientific">Burkholderia multivorans</name>
    <dbReference type="NCBI Taxonomy" id="87883"/>
    <lineage>
        <taxon>Bacteria</taxon>
        <taxon>Pseudomonadati</taxon>
        <taxon>Pseudomonadota</taxon>
        <taxon>Betaproteobacteria</taxon>
        <taxon>Burkholderiales</taxon>
        <taxon>Burkholderiaceae</taxon>
        <taxon>Burkholderia</taxon>
        <taxon>Burkholderia cepacia complex</taxon>
    </lineage>
</organism>
<name>A0A228EJF9_9BURK</name>
<dbReference type="Gene3D" id="3.10.580.10">
    <property type="entry name" value="CBS-domain"/>
    <property type="match status" value="1"/>
</dbReference>